<reference evidence="1 2" key="1">
    <citation type="journal article" date="2018" name="Nat. Ecol. Evol.">
        <title>Pezizomycetes genomes reveal the molecular basis of ectomycorrhizal truffle lifestyle.</title>
        <authorList>
            <person name="Murat C."/>
            <person name="Payen T."/>
            <person name="Noel B."/>
            <person name="Kuo A."/>
            <person name="Morin E."/>
            <person name="Chen J."/>
            <person name="Kohler A."/>
            <person name="Krizsan K."/>
            <person name="Balestrini R."/>
            <person name="Da Silva C."/>
            <person name="Montanini B."/>
            <person name="Hainaut M."/>
            <person name="Levati E."/>
            <person name="Barry K.W."/>
            <person name="Belfiori B."/>
            <person name="Cichocki N."/>
            <person name="Clum A."/>
            <person name="Dockter R.B."/>
            <person name="Fauchery L."/>
            <person name="Guy J."/>
            <person name="Iotti M."/>
            <person name="Le Tacon F."/>
            <person name="Lindquist E.A."/>
            <person name="Lipzen A."/>
            <person name="Malagnac F."/>
            <person name="Mello A."/>
            <person name="Molinier V."/>
            <person name="Miyauchi S."/>
            <person name="Poulain J."/>
            <person name="Riccioni C."/>
            <person name="Rubini A."/>
            <person name="Sitrit Y."/>
            <person name="Splivallo R."/>
            <person name="Traeger S."/>
            <person name="Wang M."/>
            <person name="Zifcakova L."/>
            <person name="Wipf D."/>
            <person name="Zambonelli A."/>
            <person name="Paolocci F."/>
            <person name="Nowrousian M."/>
            <person name="Ottonello S."/>
            <person name="Baldrian P."/>
            <person name="Spatafora J.W."/>
            <person name="Henrissat B."/>
            <person name="Nagy L.G."/>
            <person name="Aury J.M."/>
            <person name="Wincker P."/>
            <person name="Grigoriev I.V."/>
            <person name="Bonfante P."/>
            <person name="Martin F.M."/>
        </authorList>
    </citation>
    <scope>NUCLEOTIDE SEQUENCE [LARGE SCALE GENOMIC DNA]</scope>
    <source>
        <strain evidence="1 2">RN42</strain>
    </source>
</reference>
<evidence type="ECO:0000313" key="2">
    <source>
        <dbReference type="Proteomes" id="UP000275078"/>
    </source>
</evidence>
<dbReference type="EMBL" id="ML119712">
    <property type="protein sequence ID" value="RPA78371.1"/>
    <property type="molecule type" value="Genomic_DNA"/>
</dbReference>
<keyword evidence="2" id="KW-1185">Reference proteome</keyword>
<accession>A0A3N4I2C0</accession>
<evidence type="ECO:0000313" key="1">
    <source>
        <dbReference type="EMBL" id="RPA78371.1"/>
    </source>
</evidence>
<dbReference type="AlphaFoldDB" id="A0A3N4I2C0"/>
<evidence type="ECO:0008006" key="3">
    <source>
        <dbReference type="Google" id="ProtNLM"/>
    </source>
</evidence>
<name>A0A3N4I2C0_ASCIM</name>
<dbReference type="OrthoDB" id="435188at2759"/>
<gene>
    <name evidence="1" type="ORF">BJ508DRAFT_329313</name>
</gene>
<organism evidence="1 2">
    <name type="scientific">Ascobolus immersus RN42</name>
    <dbReference type="NCBI Taxonomy" id="1160509"/>
    <lineage>
        <taxon>Eukaryota</taxon>
        <taxon>Fungi</taxon>
        <taxon>Dikarya</taxon>
        <taxon>Ascomycota</taxon>
        <taxon>Pezizomycotina</taxon>
        <taxon>Pezizomycetes</taxon>
        <taxon>Pezizales</taxon>
        <taxon>Ascobolaceae</taxon>
        <taxon>Ascobolus</taxon>
    </lineage>
</organism>
<dbReference type="Proteomes" id="UP000275078">
    <property type="component" value="Unassembled WGS sequence"/>
</dbReference>
<protein>
    <recommendedName>
        <fullName evidence="3">F-box domain-containing protein</fullName>
    </recommendedName>
</protein>
<sequence>MSYSNPTRNPSPVHQHVAFFRLPLELRLDIYECCSAFTLLQLSHTHPYLRTEINNHPSIYKSAFGYLPRMTAPAAVERYLHPIRHLGKPWKIRNASDLSYSSEEHENFKISMIIAVADEKERYLFNRQFCPSFPYHSDAPDRARCCWKCFRIWLTPNEAVLVDTRPSSYLPVEDDEAGDTSPDTFPTHTTPPTRLQHHLFLLPYEMRLSIYTHCTSYALLNLTQTNTQLRDEVHRNPRIYTSSFGYNPHQFLPSGPFSLKFPYTPRPKHPPSGLPFGLWNVHHL</sequence>
<proteinExistence type="predicted"/>